<dbReference type="EMBL" id="JYDH01000176">
    <property type="protein sequence ID" value="KRY29273.1"/>
    <property type="molecule type" value="Genomic_DNA"/>
</dbReference>
<dbReference type="AlphaFoldDB" id="A0A0V1AXA0"/>
<accession>A0A0V1AXA0</accession>
<proteinExistence type="predicted"/>
<evidence type="ECO:0000313" key="3">
    <source>
        <dbReference type="Proteomes" id="UP000054776"/>
    </source>
</evidence>
<feature type="signal peptide" evidence="1">
    <location>
        <begin position="1"/>
        <end position="27"/>
    </location>
</feature>
<feature type="chain" id="PRO_5006874801" evidence="1">
    <location>
        <begin position="28"/>
        <end position="188"/>
    </location>
</feature>
<dbReference type="InParanoid" id="A0A0V1AXA0"/>
<evidence type="ECO:0000313" key="2">
    <source>
        <dbReference type="EMBL" id="KRY29273.1"/>
    </source>
</evidence>
<protein>
    <submittedName>
        <fullName evidence="2">Uncharacterized protein</fullName>
    </submittedName>
</protein>
<gene>
    <name evidence="2" type="ORF">T01_13286</name>
</gene>
<dbReference type="Proteomes" id="UP000054776">
    <property type="component" value="Unassembled WGS sequence"/>
</dbReference>
<name>A0A0V1AXA0_TRISP</name>
<evidence type="ECO:0000256" key="1">
    <source>
        <dbReference type="SAM" id="SignalP"/>
    </source>
</evidence>
<organism evidence="2 3">
    <name type="scientific">Trichinella spiralis</name>
    <name type="common">Trichina worm</name>
    <dbReference type="NCBI Taxonomy" id="6334"/>
    <lineage>
        <taxon>Eukaryota</taxon>
        <taxon>Metazoa</taxon>
        <taxon>Ecdysozoa</taxon>
        <taxon>Nematoda</taxon>
        <taxon>Enoplea</taxon>
        <taxon>Dorylaimia</taxon>
        <taxon>Trichinellida</taxon>
        <taxon>Trichinellidae</taxon>
        <taxon>Trichinella</taxon>
    </lineage>
</organism>
<sequence length="188" mass="21963">MTATPPRKQSYEMHIVLSLAVLNKVLSLTLPLSTPVQDSRLDSKSGECFCVILEAAEKLYSDLIPLPRNIFRQMNRSIDPKENREYYPLRVLKTFLENFFDKLLPHRNNAMPLSALICPFPSVRFKPIRKFDGHQVKIYRRPKRATQLTRLMLLHCAQTIITRWYPYSYRFSLLTQSPQPAQNQALLQ</sequence>
<comment type="caution">
    <text evidence="2">The sequence shown here is derived from an EMBL/GenBank/DDBJ whole genome shotgun (WGS) entry which is preliminary data.</text>
</comment>
<keyword evidence="3" id="KW-1185">Reference proteome</keyword>
<keyword evidence="1" id="KW-0732">Signal</keyword>
<reference evidence="2 3" key="1">
    <citation type="submission" date="2015-01" db="EMBL/GenBank/DDBJ databases">
        <title>Evolution of Trichinella species and genotypes.</title>
        <authorList>
            <person name="Korhonen P.K."/>
            <person name="Edoardo P."/>
            <person name="Giuseppe L.R."/>
            <person name="Gasser R.B."/>
        </authorList>
    </citation>
    <scope>NUCLEOTIDE SEQUENCE [LARGE SCALE GENOMIC DNA]</scope>
    <source>
        <strain evidence="2">ISS3</strain>
    </source>
</reference>